<dbReference type="InterPro" id="IPR053983">
    <property type="entry name" value="BDI_1685-like_C"/>
</dbReference>
<protein>
    <submittedName>
        <fullName evidence="3">DUF5107 domain-containing protein</fullName>
    </submittedName>
</protein>
<sequence length="586" mass="66355">MLKRVEWREPILVHESQPCGPVPTICDEEGIYPYVSFSETAERPVLRKLRMIAIENDWLKVTVCPDLGGKIHSIIDKASGKEILFHAGSVRPVRILPRMAFISGGIEVSFPIAHTPVQIEAVHAAAEQIGDRLYVWCGEREVRYGMHWTVEYSLGERDRFLTQRTTFTNPTSQAHAWMSWSNAALPARADSQFHFPTGRVLRHADVLEELEWSADRQYRLADFDRMQGFFWKTSDCTAFGMYTPSLGSGLYHIADPAVTPGMKLWLYGTGRHEAWAHQTAQRKESYVEIQAGPLLEQADNNKLQPGARHSHVEFWLPSTEPLDIRAISLPAPQLVELSRVPMFDWVKRDTTLPWLALLSAYDGSGSGVSGACSAPPEPESGCWPPSGMERLGEALHWAGAADADETNRSLWTYYRAVWLAAQDQMDVAIQLLQTLELDCAYALLGRLLRVLKQNYEASRVAYDSIESAAWRLHPQLFIERDLTLEAIGHSTLEERERWFKQVDALQDDGLVERKAAMLVSRGSFVEAKALLESYPFGSIHQRYERTLLWMRIHEALDTPNVEIPEHLGEDDLAIYGAYRVSEANKE</sequence>
<name>A0ABS5CI09_9BACL</name>
<dbReference type="RefSeq" id="WP_210662010.1">
    <property type="nucleotide sequence ID" value="NZ_JAGKSP010000011.1"/>
</dbReference>
<evidence type="ECO:0000259" key="1">
    <source>
        <dbReference type="Pfam" id="PF17128"/>
    </source>
</evidence>
<dbReference type="Pfam" id="PF17128">
    <property type="entry name" value="DUF5107"/>
    <property type="match status" value="1"/>
</dbReference>
<accession>A0ABS5CI09</accession>
<keyword evidence="4" id="KW-1185">Reference proteome</keyword>
<dbReference type="Proteomes" id="UP000673394">
    <property type="component" value="Unassembled WGS sequence"/>
</dbReference>
<evidence type="ECO:0000259" key="2">
    <source>
        <dbReference type="Pfam" id="PF22256"/>
    </source>
</evidence>
<dbReference type="InterPro" id="IPR033396">
    <property type="entry name" value="DUF5107"/>
</dbReference>
<feature type="domain" description="DUF5107" evidence="1">
    <location>
        <begin position="28"/>
        <end position="317"/>
    </location>
</feature>
<dbReference type="EMBL" id="JAGKSP010000011">
    <property type="protein sequence ID" value="MBP3965522.1"/>
    <property type="molecule type" value="Genomic_DNA"/>
</dbReference>
<proteinExistence type="predicted"/>
<gene>
    <name evidence="3" type="ORF">I8J30_22675</name>
</gene>
<organism evidence="3 4">
    <name type="scientific">Paenibacillus lignilyticus</name>
    <dbReference type="NCBI Taxonomy" id="1172615"/>
    <lineage>
        <taxon>Bacteria</taxon>
        <taxon>Bacillati</taxon>
        <taxon>Bacillota</taxon>
        <taxon>Bacilli</taxon>
        <taxon>Bacillales</taxon>
        <taxon>Paenibacillaceae</taxon>
        <taxon>Paenibacillus</taxon>
    </lineage>
</organism>
<feature type="domain" description="BDI-1685-like C-terminal" evidence="2">
    <location>
        <begin position="354"/>
        <end position="552"/>
    </location>
</feature>
<evidence type="ECO:0000313" key="3">
    <source>
        <dbReference type="EMBL" id="MBP3965522.1"/>
    </source>
</evidence>
<dbReference type="Pfam" id="PF22256">
    <property type="entry name" value="BDI_1685-like_C"/>
    <property type="match status" value="1"/>
</dbReference>
<reference evidence="3 4" key="1">
    <citation type="submission" date="2021-04" db="EMBL/GenBank/DDBJ databases">
        <title>Paenibacillus sp. DLE-14 whole genome sequence.</title>
        <authorList>
            <person name="Ham Y.J."/>
        </authorList>
    </citation>
    <scope>NUCLEOTIDE SEQUENCE [LARGE SCALE GENOMIC DNA]</scope>
    <source>
        <strain evidence="3 4">DLE-14</strain>
    </source>
</reference>
<evidence type="ECO:0000313" key="4">
    <source>
        <dbReference type="Proteomes" id="UP000673394"/>
    </source>
</evidence>
<comment type="caution">
    <text evidence="3">The sequence shown here is derived from an EMBL/GenBank/DDBJ whole genome shotgun (WGS) entry which is preliminary data.</text>
</comment>